<dbReference type="PROSITE" id="PS00934">
    <property type="entry name" value="GLYOXALASE_I_1"/>
    <property type="match status" value="2"/>
</dbReference>
<feature type="domain" description="VOC" evidence="10">
    <location>
        <begin position="206"/>
        <end position="357"/>
    </location>
</feature>
<evidence type="ECO:0000313" key="11">
    <source>
        <dbReference type="EMBL" id="GMH64151.1"/>
    </source>
</evidence>
<feature type="binding site" evidence="8">
    <location>
        <position position="307"/>
    </location>
    <ligand>
        <name>Zn(2+)</name>
        <dbReference type="ChEBI" id="CHEBI:29105"/>
        <note>ligand shared between dimeric partners</note>
    </ligand>
</feature>
<feature type="domain" description="VOC" evidence="10">
    <location>
        <begin position="50"/>
        <end position="195"/>
    </location>
</feature>
<protein>
    <recommendedName>
        <fullName evidence="3 9">Lactoylglutathione lyase</fullName>
        <ecNumber evidence="3 9">4.4.1.5</ecNumber>
    </recommendedName>
    <alternativeName>
        <fullName evidence="9">Glyoxalase I</fullName>
    </alternativeName>
</protein>
<keyword evidence="4 8" id="KW-0479">Metal-binding</keyword>
<feature type="binding site" evidence="8">
    <location>
        <position position="209"/>
    </location>
    <ligand>
        <name>Zn(2+)</name>
        <dbReference type="ChEBI" id="CHEBI:29105"/>
        <note>ligand shared between dimeric partners</note>
    </ligand>
</feature>
<keyword evidence="5 8" id="KW-0862">Zinc</keyword>
<dbReference type="NCBIfam" id="TIGR00068">
    <property type="entry name" value="glyox_I"/>
    <property type="match status" value="2"/>
</dbReference>
<gene>
    <name evidence="11" type="ORF">TrRE_jg11630</name>
</gene>
<dbReference type="InterPro" id="IPR004361">
    <property type="entry name" value="Glyoxalase_1"/>
</dbReference>
<dbReference type="PANTHER" id="PTHR10374:SF30">
    <property type="entry name" value="LACTOYLGLUTATHIONE LYASE"/>
    <property type="match status" value="1"/>
</dbReference>
<evidence type="ECO:0000256" key="9">
    <source>
        <dbReference type="RuleBase" id="RU361179"/>
    </source>
</evidence>
<evidence type="ECO:0000256" key="2">
    <source>
        <dbReference type="ARBA" id="ARBA00010363"/>
    </source>
</evidence>
<dbReference type="InterPro" id="IPR004360">
    <property type="entry name" value="Glyas_Fos-R_dOase_dom"/>
</dbReference>
<dbReference type="InterPro" id="IPR029068">
    <property type="entry name" value="Glyas_Bleomycin-R_OHBP_Dase"/>
</dbReference>
<evidence type="ECO:0000256" key="4">
    <source>
        <dbReference type="ARBA" id="ARBA00022723"/>
    </source>
</evidence>
<dbReference type="PANTHER" id="PTHR10374">
    <property type="entry name" value="LACTOYLGLUTATHIONE LYASE GLYOXALASE I"/>
    <property type="match status" value="1"/>
</dbReference>
<evidence type="ECO:0000259" key="10">
    <source>
        <dbReference type="PROSITE" id="PS51819"/>
    </source>
</evidence>
<dbReference type="Gene3D" id="3.10.180.10">
    <property type="entry name" value="2,3-Dihydroxybiphenyl 1,2-Dioxygenase, domain 1"/>
    <property type="match status" value="2"/>
</dbReference>
<comment type="catalytic activity">
    <reaction evidence="9">
        <text>(R)-S-lactoylglutathione = methylglyoxal + glutathione</text>
        <dbReference type="Rhea" id="RHEA:19069"/>
        <dbReference type="ChEBI" id="CHEBI:17158"/>
        <dbReference type="ChEBI" id="CHEBI:57474"/>
        <dbReference type="ChEBI" id="CHEBI:57925"/>
        <dbReference type="EC" id="4.4.1.5"/>
    </reaction>
</comment>
<dbReference type="CDD" id="cd07233">
    <property type="entry name" value="GlxI_Zn"/>
    <property type="match status" value="2"/>
</dbReference>
<feature type="binding site" evidence="8">
    <location>
        <position position="281"/>
    </location>
    <ligand>
        <name>Zn(2+)</name>
        <dbReference type="ChEBI" id="CHEBI:29105"/>
        <note>ligand shared between dimeric partners</note>
    </ligand>
</feature>
<evidence type="ECO:0000256" key="1">
    <source>
        <dbReference type="ARBA" id="ARBA00005008"/>
    </source>
</evidence>
<name>A0A9W7A669_9STRA</name>
<dbReference type="InterPro" id="IPR037523">
    <property type="entry name" value="VOC_core"/>
</dbReference>
<dbReference type="EC" id="4.4.1.5" evidence="3 9"/>
<comment type="function">
    <text evidence="9">Catalyzes the conversion of hemimercaptal, formed from methylglyoxal and glutathione, to S-lactoylglutathione.</text>
</comment>
<reference evidence="11" key="1">
    <citation type="submission" date="2022-07" db="EMBL/GenBank/DDBJ databases">
        <title>Genome analysis of Parmales, a sister group of diatoms, reveals the evolutionary specialization of diatoms from phago-mixotrophs to photoautotrophs.</title>
        <authorList>
            <person name="Ban H."/>
            <person name="Sato S."/>
            <person name="Yoshikawa S."/>
            <person name="Kazumasa Y."/>
            <person name="Nakamura Y."/>
            <person name="Ichinomiya M."/>
            <person name="Saitoh K."/>
            <person name="Sato N."/>
            <person name="Blanc-Mathieu R."/>
            <person name="Endo H."/>
            <person name="Kuwata A."/>
            <person name="Ogata H."/>
        </authorList>
    </citation>
    <scope>NUCLEOTIDE SEQUENCE</scope>
</reference>
<dbReference type="GO" id="GO:0004462">
    <property type="term" value="F:lactoylglutathione lyase activity"/>
    <property type="evidence" value="ECO:0007669"/>
    <property type="project" value="UniProtKB-UniRule"/>
</dbReference>
<dbReference type="InterPro" id="IPR018146">
    <property type="entry name" value="Glyoxalase_1_CS"/>
</dbReference>
<feature type="binding site" evidence="8">
    <location>
        <position position="353"/>
    </location>
    <ligand>
        <name>Zn(2+)</name>
        <dbReference type="ChEBI" id="CHEBI:29105"/>
        <note>ligand shared between dimeric partners</note>
    </ligand>
</feature>
<comment type="similarity">
    <text evidence="2 9">Belongs to the glyoxalase I family.</text>
</comment>
<dbReference type="Proteomes" id="UP001165082">
    <property type="component" value="Unassembled WGS sequence"/>
</dbReference>
<dbReference type="EMBL" id="BRXZ01002528">
    <property type="protein sequence ID" value="GMH64151.1"/>
    <property type="molecule type" value="Genomic_DNA"/>
</dbReference>
<evidence type="ECO:0000256" key="7">
    <source>
        <dbReference type="PIRSR" id="PIRSR604361-1"/>
    </source>
</evidence>
<proteinExistence type="inferred from homology"/>
<dbReference type="Pfam" id="PF00903">
    <property type="entry name" value="Glyoxalase"/>
    <property type="match status" value="2"/>
</dbReference>
<dbReference type="OrthoDB" id="16820at2759"/>
<evidence type="ECO:0000256" key="5">
    <source>
        <dbReference type="ARBA" id="ARBA00022833"/>
    </source>
</evidence>
<dbReference type="GO" id="GO:0046872">
    <property type="term" value="F:metal ion binding"/>
    <property type="evidence" value="ECO:0007669"/>
    <property type="project" value="UniProtKB-UniRule"/>
</dbReference>
<keyword evidence="6 9" id="KW-0456">Lyase</keyword>
<keyword evidence="12" id="KW-1185">Reference proteome</keyword>
<organism evidence="11 12">
    <name type="scientific">Triparma retinervis</name>
    <dbReference type="NCBI Taxonomy" id="2557542"/>
    <lineage>
        <taxon>Eukaryota</taxon>
        <taxon>Sar</taxon>
        <taxon>Stramenopiles</taxon>
        <taxon>Ochrophyta</taxon>
        <taxon>Bolidophyceae</taxon>
        <taxon>Parmales</taxon>
        <taxon>Triparmaceae</taxon>
        <taxon>Triparma</taxon>
    </lineage>
</organism>
<dbReference type="PROSITE" id="PS51819">
    <property type="entry name" value="VOC"/>
    <property type="match status" value="2"/>
</dbReference>
<evidence type="ECO:0000256" key="8">
    <source>
        <dbReference type="PIRSR" id="PIRSR604361-3"/>
    </source>
</evidence>
<dbReference type="AlphaFoldDB" id="A0A9W7A669"/>
<accession>A0A9W7A669</accession>
<evidence type="ECO:0000256" key="3">
    <source>
        <dbReference type="ARBA" id="ARBA00012081"/>
    </source>
</evidence>
<dbReference type="PROSITE" id="PS00935">
    <property type="entry name" value="GLYOXALASE_I_2"/>
    <property type="match status" value="1"/>
</dbReference>
<evidence type="ECO:0000256" key="6">
    <source>
        <dbReference type="ARBA" id="ARBA00023239"/>
    </source>
</evidence>
<comment type="pathway">
    <text evidence="1 9">Secondary metabolite metabolism; methylglyoxal degradation; (R)-lactate from methylglyoxal: step 1/2.</text>
</comment>
<evidence type="ECO:0000313" key="12">
    <source>
        <dbReference type="Proteomes" id="UP001165082"/>
    </source>
</evidence>
<dbReference type="SUPFAM" id="SSF54593">
    <property type="entry name" value="Glyoxalase/Bleomycin resistance protein/Dihydroxybiphenyl dioxygenase"/>
    <property type="match status" value="2"/>
</dbReference>
<feature type="active site" description="Proton donor/acceptor" evidence="7">
    <location>
        <position position="353"/>
    </location>
</feature>
<comment type="caution">
    <text evidence="11">The sequence shown here is derived from an EMBL/GenBank/DDBJ whole genome shotgun (WGS) entry which is preliminary data.</text>
</comment>
<comment type="cofactor">
    <cofactor evidence="8">
        <name>Zn(2+)</name>
        <dbReference type="ChEBI" id="CHEBI:29105"/>
    </cofactor>
    <text evidence="8">Binds 1 zinc ion per subunit. In the homodimer, two zinc ions are bound between subunits.</text>
</comment>
<sequence>MIFLKSLLLQIAPLQSHSLRLQSHSLLRLPLHQSSTALLSTMAPIPGNPTWHQTMLRVSDPEASVTFYKDKMGMTLLDKIAFPQYSFDLYFLTTLPDGETYSLEVGSPEAHRYLWGYPGTTLELTHNYGDNSYHPGNGEGDGFGHVAFHVDDVYGKTDELVGGGVDFKKKPDEGNMKGLAFAFDPDNYWVELVKRSEGHKLASKSNFSQTMLRIKDPSKSIPFYESLGMTMLLEKHFPQWKFSLYFLGCLDEEGGEVYPGDEAGDDEKSLFVNSRHRPVLELTHNHGTEDDEALSNGNEEGKKGFGHIGFLVDDVEKACDALEGLGHGFKKRPGDGNMKGLAFATDPDGYWVEIIKRGGYDADATPFYFEEK</sequence>